<name>A0ABX4HI03_9GAMM</name>
<evidence type="ECO:0000313" key="4">
    <source>
        <dbReference type="Proteomes" id="UP000218675"/>
    </source>
</evidence>
<dbReference type="Proteomes" id="UP000218675">
    <property type="component" value="Unassembled WGS sequence"/>
</dbReference>
<evidence type="ECO:0000259" key="2">
    <source>
        <dbReference type="PROSITE" id="PS50883"/>
    </source>
</evidence>
<dbReference type="InterPro" id="IPR001633">
    <property type="entry name" value="EAL_dom"/>
</dbReference>
<dbReference type="SUPFAM" id="SSF55785">
    <property type="entry name" value="PYP-like sensor domain (PAS domain)"/>
    <property type="match status" value="1"/>
</dbReference>
<feature type="domain" description="PAS" evidence="1">
    <location>
        <begin position="1"/>
        <end position="38"/>
    </location>
</feature>
<dbReference type="InterPro" id="IPR035919">
    <property type="entry name" value="EAL_sf"/>
</dbReference>
<accession>A0ABX4HI03</accession>
<feature type="domain" description="EAL" evidence="2">
    <location>
        <begin position="1"/>
        <end position="90"/>
    </location>
</feature>
<dbReference type="PROSITE" id="PS50883">
    <property type="entry name" value="EAL"/>
    <property type="match status" value="1"/>
</dbReference>
<sequence>MFVNHPGGVYEFDFNGHFQRCNKALESITGYPASHLIGVHFNPFIAHSFQQPTQQQQEDLTRRHCDLLQGYLFARPMPLEELKRLPDYLPVALTTNN</sequence>
<protein>
    <submittedName>
        <fullName evidence="3">Uncharacterized protein</fullName>
    </submittedName>
</protein>
<dbReference type="InterPro" id="IPR035965">
    <property type="entry name" value="PAS-like_dom_sf"/>
</dbReference>
<dbReference type="Gene3D" id="3.30.450.20">
    <property type="entry name" value="PAS domain"/>
    <property type="match status" value="1"/>
</dbReference>
<keyword evidence="4" id="KW-1185">Reference proteome</keyword>
<proteinExistence type="predicted"/>
<dbReference type="InterPro" id="IPR000014">
    <property type="entry name" value="PAS"/>
</dbReference>
<dbReference type="NCBIfam" id="TIGR00229">
    <property type="entry name" value="sensory_box"/>
    <property type="match status" value="1"/>
</dbReference>
<dbReference type="PROSITE" id="PS50112">
    <property type="entry name" value="PAS"/>
    <property type="match status" value="1"/>
</dbReference>
<gene>
    <name evidence="3" type="ORF">CK497_10000</name>
</gene>
<reference evidence="3 4" key="1">
    <citation type="submission" date="2017-08" db="EMBL/GenBank/DDBJ databases">
        <title>Halomonas binhaiensis sp. nov., isolated from saline alkaline soil.</title>
        <authorList>
            <person name="Wang D."/>
            <person name="Zhang G."/>
        </authorList>
    </citation>
    <scope>NUCLEOTIDE SEQUENCE [LARGE SCALE GENOMIC DNA]</scope>
    <source>
        <strain evidence="3 4">WN018</strain>
    </source>
</reference>
<organism evidence="3 4">
    <name type="scientific">Vreelandella alkaliphila</name>
    <dbReference type="NCBI Taxonomy" id="272774"/>
    <lineage>
        <taxon>Bacteria</taxon>
        <taxon>Pseudomonadati</taxon>
        <taxon>Pseudomonadota</taxon>
        <taxon>Gammaproteobacteria</taxon>
        <taxon>Oceanospirillales</taxon>
        <taxon>Halomonadaceae</taxon>
        <taxon>Vreelandella</taxon>
    </lineage>
</organism>
<evidence type="ECO:0000259" key="1">
    <source>
        <dbReference type="PROSITE" id="PS50112"/>
    </source>
</evidence>
<dbReference type="EMBL" id="NSKA01000003">
    <property type="protein sequence ID" value="PAU72097.1"/>
    <property type="molecule type" value="Genomic_DNA"/>
</dbReference>
<dbReference type="SUPFAM" id="SSF141868">
    <property type="entry name" value="EAL domain-like"/>
    <property type="match status" value="1"/>
</dbReference>
<evidence type="ECO:0000313" key="3">
    <source>
        <dbReference type="EMBL" id="PAU72097.1"/>
    </source>
</evidence>
<comment type="caution">
    <text evidence="3">The sequence shown here is derived from an EMBL/GenBank/DDBJ whole genome shotgun (WGS) entry which is preliminary data.</text>
</comment>